<dbReference type="CDD" id="cd06662">
    <property type="entry name" value="SURF1"/>
    <property type="match status" value="1"/>
</dbReference>
<keyword evidence="4 6" id="KW-1133">Transmembrane helix</keyword>
<sequence length="237" mass="25567">MAGTGIGGGRRDRSPLMPVILTAIGLALIAGFISLGVWQLHRRLWKLDLIATVNARLDAPPVAAPPTASSADVYRRVTVRGTFRNDRETFVQAVTERGPGYWVMTPLVGPRFTILVNRGYVPAEKRADHDRPSGPVTVTGLVRVSEPGGGFLRSNDPAADRWYSRDVAAIATAKELGPVAPYFIDADATPNPGGYPVGGLTVVSFRNSHLSYALTWFGLAILTVVGLVIVWRPGRER</sequence>
<accession>A0A7W6AAR4</accession>
<name>A0A7W6AAR4_9SPHN</name>
<keyword evidence="8" id="KW-1185">Reference proteome</keyword>
<dbReference type="AlphaFoldDB" id="A0A7W6AAR4"/>
<dbReference type="GO" id="GO:0005886">
    <property type="term" value="C:plasma membrane"/>
    <property type="evidence" value="ECO:0007669"/>
    <property type="project" value="UniProtKB-SubCell"/>
</dbReference>
<organism evidence="7 8">
    <name type="scientific">Sphingomonas pseudosanguinis</name>
    <dbReference type="NCBI Taxonomy" id="413712"/>
    <lineage>
        <taxon>Bacteria</taxon>
        <taxon>Pseudomonadati</taxon>
        <taxon>Pseudomonadota</taxon>
        <taxon>Alphaproteobacteria</taxon>
        <taxon>Sphingomonadales</taxon>
        <taxon>Sphingomonadaceae</taxon>
        <taxon>Sphingomonas</taxon>
    </lineage>
</organism>
<evidence type="ECO:0000256" key="5">
    <source>
        <dbReference type="ARBA" id="ARBA00023136"/>
    </source>
</evidence>
<dbReference type="InterPro" id="IPR045214">
    <property type="entry name" value="Surf1/Surf4"/>
</dbReference>
<dbReference type="PANTHER" id="PTHR23427:SF2">
    <property type="entry name" value="SURFEIT LOCUS PROTEIN 1"/>
    <property type="match status" value="1"/>
</dbReference>
<gene>
    <name evidence="7" type="ORF">GGR48_001131</name>
</gene>
<evidence type="ECO:0000256" key="1">
    <source>
        <dbReference type="ARBA" id="ARBA00004370"/>
    </source>
</evidence>
<protein>
    <recommendedName>
        <fullName evidence="6">SURF1-like protein</fullName>
    </recommendedName>
</protein>
<keyword evidence="5 6" id="KW-0472">Membrane</keyword>
<reference evidence="7 8" key="1">
    <citation type="submission" date="2020-08" db="EMBL/GenBank/DDBJ databases">
        <title>Genomic Encyclopedia of Type Strains, Phase IV (KMG-IV): sequencing the most valuable type-strain genomes for metagenomic binning, comparative biology and taxonomic classification.</title>
        <authorList>
            <person name="Goeker M."/>
        </authorList>
    </citation>
    <scope>NUCLEOTIDE SEQUENCE [LARGE SCALE GENOMIC DNA]</scope>
    <source>
        <strain evidence="7 8">DSM 19512</strain>
    </source>
</reference>
<keyword evidence="6" id="KW-1003">Cell membrane</keyword>
<evidence type="ECO:0000256" key="3">
    <source>
        <dbReference type="ARBA" id="ARBA00022692"/>
    </source>
</evidence>
<dbReference type="InterPro" id="IPR002994">
    <property type="entry name" value="Surf1/Shy1"/>
</dbReference>
<dbReference type="Proteomes" id="UP000538670">
    <property type="component" value="Unassembled WGS sequence"/>
</dbReference>
<evidence type="ECO:0000313" key="7">
    <source>
        <dbReference type="EMBL" id="MBB3878718.1"/>
    </source>
</evidence>
<comment type="caution">
    <text evidence="7">The sequence shown here is derived from an EMBL/GenBank/DDBJ whole genome shotgun (WGS) entry which is preliminary data.</text>
</comment>
<feature type="transmembrane region" description="Helical" evidence="6">
    <location>
        <begin position="16"/>
        <end position="38"/>
    </location>
</feature>
<evidence type="ECO:0000256" key="2">
    <source>
        <dbReference type="ARBA" id="ARBA00007165"/>
    </source>
</evidence>
<proteinExistence type="inferred from homology"/>
<dbReference type="Pfam" id="PF02104">
    <property type="entry name" value="SURF1"/>
    <property type="match status" value="1"/>
</dbReference>
<keyword evidence="3 6" id="KW-0812">Transmembrane</keyword>
<evidence type="ECO:0000256" key="4">
    <source>
        <dbReference type="ARBA" id="ARBA00022989"/>
    </source>
</evidence>
<evidence type="ECO:0000256" key="6">
    <source>
        <dbReference type="RuleBase" id="RU363076"/>
    </source>
</evidence>
<dbReference type="PANTHER" id="PTHR23427">
    <property type="entry name" value="SURFEIT LOCUS PROTEIN"/>
    <property type="match status" value="1"/>
</dbReference>
<evidence type="ECO:0000313" key="8">
    <source>
        <dbReference type="Proteomes" id="UP000538670"/>
    </source>
</evidence>
<dbReference type="PROSITE" id="PS50895">
    <property type="entry name" value="SURF1"/>
    <property type="match status" value="1"/>
</dbReference>
<dbReference type="RefSeq" id="WP_183950888.1">
    <property type="nucleotide sequence ID" value="NZ_JACIDH010000002.1"/>
</dbReference>
<comment type="similarity">
    <text evidence="2 6">Belongs to the SURF1 family.</text>
</comment>
<dbReference type="EMBL" id="JACIDH010000002">
    <property type="protein sequence ID" value="MBB3878718.1"/>
    <property type="molecule type" value="Genomic_DNA"/>
</dbReference>
<feature type="transmembrane region" description="Helical" evidence="6">
    <location>
        <begin position="210"/>
        <end position="231"/>
    </location>
</feature>
<comment type="subcellular location">
    <subcellularLocation>
        <location evidence="6">Cell membrane</location>
        <topology evidence="6">Multi-pass membrane protein</topology>
    </subcellularLocation>
    <subcellularLocation>
        <location evidence="1">Membrane</location>
    </subcellularLocation>
</comment>